<dbReference type="KEGG" id="ahg:AHOG_27370"/>
<sequence>MGITVEDTRQVVAVDVGGTEIKAALVSVGPADAVPLRRRRRHTPRAAIAEGASAEEQAAAGTRTVELVVDAVHELIDELRAEATGPVHAAGVAVPGVVDEDRGIAVYSANLGWRDAPLRALLAARTDLPVVLGQDIRASGLAEARLGAARGCRDAVVLPIGTGIAAALLVDGRMLRGGGFAGEIGHVDIGHQERCACGAVGCVEAVASSAALARRYAARIGRPVSGAAEVAAAVQTGDPVAIAVWEDALDGLTRAILLLVTLLAPEVIVLGGGLALSGDLLVAPLRDRLAALISFQRVPVLRTAEFGDEAGCLGAALLAVGIQEDR</sequence>
<dbReference type="SUPFAM" id="SSF53067">
    <property type="entry name" value="Actin-like ATPase domain"/>
    <property type="match status" value="1"/>
</dbReference>
<gene>
    <name evidence="2" type="primary">nagC5</name>
    <name evidence="2" type="ORF">AHOG_27370</name>
</gene>
<dbReference type="Proteomes" id="UP000204221">
    <property type="component" value="Chromosome"/>
</dbReference>
<proteinExistence type="inferred from homology"/>
<accession>A0A221WAR9</accession>
<dbReference type="RefSeq" id="WP_245856482.1">
    <property type="nucleotide sequence ID" value="NZ_CP022521.1"/>
</dbReference>
<name>A0A221WAR9_9PSEU</name>
<keyword evidence="3" id="KW-1185">Reference proteome</keyword>
<dbReference type="PANTHER" id="PTHR18964">
    <property type="entry name" value="ROK (REPRESSOR, ORF, KINASE) FAMILY"/>
    <property type="match status" value="1"/>
</dbReference>
<dbReference type="InterPro" id="IPR043129">
    <property type="entry name" value="ATPase_NBD"/>
</dbReference>
<protein>
    <submittedName>
        <fullName evidence="2">N-acetylglucosamine repressor</fullName>
    </submittedName>
</protein>
<dbReference type="EMBL" id="CP022521">
    <property type="protein sequence ID" value="ASO23072.1"/>
    <property type="molecule type" value="Genomic_DNA"/>
</dbReference>
<dbReference type="Pfam" id="PF00480">
    <property type="entry name" value="ROK"/>
    <property type="match status" value="1"/>
</dbReference>
<organism evidence="2 3">
    <name type="scientific">Actinoalloteichus hoggarensis</name>
    <dbReference type="NCBI Taxonomy" id="1470176"/>
    <lineage>
        <taxon>Bacteria</taxon>
        <taxon>Bacillati</taxon>
        <taxon>Actinomycetota</taxon>
        <taxon>Actinomycetes</taxon>
        <taxon>Pseudonocardiales</taxon>
        <taxon>Pseudonocardiaceae</taxon>
        <taxon>Actinoalloteichus</taxon>
    </lineage>
</organism>
<dbReference type="Gene3D" id="3.30.420.40">
    <property type="match status" value="2"/>
</dbReference>
<dbReference type="PANTHER" id="PTHR18964:SF149">
    <property type="entry name" value="BIFUNCTIONAL UDP-N-ACETYLGLUCOSAMINE 2-EPIMERASE_N-ACETYLMANNOSAMINE KINASE"/>
    <property type="match status" value="1"/>
</dbReference>
<dbReference type="InterPro" id="IPR000600">
    <property type="entry name" value="ROK"/>
</dbReference>
<evidence type="ECO:0000313" key="3">
    <source>
        <dbReference type="Proteomes" id="UP000204221"/>
    </source>
</evidence>
<comment type="similarity">
    <text evidence="1">Belongs to the ROK (NagC/XylR) family.</text>
</comment>
<reference evidence="2 3" key="1">
    <citation type="submission" date="2017-07" db="EMBL/GenBank/DDBJ databases">
        <title>Complete genome sequence of Actinoalloteichus hoggarensis DSM 45943, type strain of Actinoalloteichus hoggarensis.</title>
        <authorList>
            <person name="Ruckert C."/>
            <person name="Nouioui I."/>
            <person name="Willmese J."/>
            <person name="van Wezel G."/>
            <person name="Klenk H.-P."/>
            <person name="Kalinowski J."/>
            <person name="Zotchev S.B."/>
        </authorList>
    </citation>
    <scope>NUCLEOTIDE SEQUENCE [LARGE SCALE GENOMIC DNA]</scope>
    <source>
        <strain evidence="2 3">DSM 45943</strain>
    </source>
</reference>
<evidence type="ECO:0000313" key="2">
    <source>
        <dbReference type="EMBL" id="ASO23072.1"/>
    </source>
</evidence>
<dbReference type="AlphaFoldDB" id="A0A221WAR9"/>
<evidence type="ECO:0000256" key="1">
    <source>
        <dbReference type="ARBA" id="ARBA00006479"/>
    </source>
</evidence>